<dbReference type="Proteomes" id="UP000814128">
    <property type="component" value="Unassembled WGS sequence"/>
</dbReference>
<evidence type="ECO:0000313" key="1">
    <source>
        <dbReference type="EMBL" id="KAI0032068.1"/>
    </source>
</evidence>
<organism evidence="1 2">
    <name type="scientific">Vararia minispora EC-137</name>
    <dbReference type="NCBI Taxonomy" id="1314806"/>
    <lineage>
        <taxon>Eukaryota</taxon>
        <taxon>Fungi</taxon>
        <taxon>Dikarya</taxon>
        <taxon>Basidiomycota</taxon>
        <taxon>Agaricomycotina</taxon>
        <taxon>Agaricomycetes</taxon>
        <taxon>Russulales</taxon>
        <taxon>Lachnocladiaceae</taxon>
        <taxon>Vararia</taxon>
    </lineage>
</organism>
<keyword evidence="2" id="KW-1185">Reference proteome</keyword>
<sequence>MFSLLQARFSPTGSVGGSRRMSERASRIPPIASDFVHPIPYPMTDEQGTELTRNAVRCLISMRPPPPIDLGLGGAEGNLHQHEESLEDSIVSGIRDIRKAKRRLKDRSDPAYSPSDLLQIERAFTICTPLTLDNGETRLHTHLGGASIKRGLRAASMSDKALLCSHYTSQAIGTTTLLPKAAIVLTHHSPRPLLDPTPSESPASKVNHASSPRLPDRQVTLDLGMPRPTGRHGLRLSSDAPYFELGLSLRRLVQSDPSVNVGISWTGQRTFPSKVTSKTFDFANDQRQFTICFVMRAQSTGSTLPPGGSP</sequence>
<reference evidence="1" key="1">
    <citation type="submission" date="2021-02" db="EMBL/GenBank/DDBJ databases">
        <authorList>
            <consortium name="DOE Joint Genome Institute"/>
            <person name="Ahrendt S."/>
            <person name="Looney B.P."/>
            <person name="Miyauchi S."/>
            <person name="Morin E."/>
            <person name="Drula E."/>
            <person name="Courty P.E."/>
            <person name="Chicoki N."/>
            <person name="Fauchery L."/>
            <person name="Kohler A."/>
            <person name="Kuo A."/>
            <person name="Labutti K."/>
            <person name="Pangilinan J."/>
            <person name="Lipzen A."/>
            <person name="Riley R."/>
            <person name="Andreopoulos W."/>
            <person name="He G."/>
            <person name="Johnson J."/>
            <person name="Barry K.W."/>
            <person name="Grigoriev I.V."/>
            <person name="Nagy L."/>
            <person name="Hibbett D."/>
            <person name="Henrissat B."/>
            <person name="Matheny P.B."/>
            <person name="Labbe J."/>
            <person name="Martin F."/>
        </authorList>
    </citation>
    <scope>NUCLEOTIDE SEQUENCE</scope>
    <source>
        <strain evidence="1">EC-137</strain>
    </source>
</reference>
<comment type="caution">
    <text evidence="1">The sequence shown here is derived from an EMBL/GenBank/DDBJ whole genome shotgun (WGS) entry which is preliminary data.</text>
</comment>
<gene>
    <name evidence="1" type="ORF">K488DRAFT_70932</name>
</gene>
<dbReference type="EMBL" id="MU273558">
    <property type="protein sequence ID" value="KAI0032068.1"/>
    <property type="molecule type" value="Genomic_DNA"/>
</dbReference>
<accession>A0ACB8QJP1</accession>
<proteinExistence type="predicted"/>
<protein>
    <submittedName>
        <fullName evidence="1">Uncharacterized protein</fullName>
    </submittedName>
</protein>
<reference evidence="1" key="2">
    <citation type="journal article" date="2022" name="New Phytol.">
        <title>Evolutionary transition to the ectomycorrhizal habit in the genomes of a hyperdiverse lineage of mushroom-forming fungi.</title>
        <authorList>
            <person name="Looney B."/>
            <person name="Miyauchi S."/>
            <person name="Morin E."/>
            <person name="Drula E."/>
            <person name="Courty P.E."/>
            <person name="Kohler A."/>
            <person name="Kuo A."/>
            <person name="LaButti K."/>
            <person name="Pangilinan J."/>
            <person name="Lipzen A."/>
            <person name="Riley R."/>
            <person name="Andreopoulos W."/>
            <person name="He G."/>
            <person name="Johnson J."/>
            <person name="Nolan M."/>
            <person name="Tritt A."/>
            <person name="Barry K.W."/>
            <person name="Grigoriev I.V."/>
            <person name="Nagy L.G."/>
            <person name="Hibbett D."/>
            <person name="Henrissat B."/>
            <person name="Matheny P.B."/>
            <person name="Labbe J."/>
            <person name="Martin F.M."/>
        </authorList>
    </citation>
    <scope>NUCLEOTIDE SEQUENCE</scope>
    <source>
        <strain evidence="1">EC-137</strain>
    </source>
</reference>
<name>A0ACB8QJP1_9AGAM</name>
<evidence type="ECO:0000313" key="2">
    <source>
        <dbReference type="Proteomes" id="UP000814128"/>
    </source>
</evidence>